<evidence type="ECO:0000256" key="4">
    <source>
        <dbReference type="ARBA" id="ARBA00004496"/>
    </source>
</evidence>
<evidence type="ECO:0000256" key="10">
    <source>
        <dbReference type="ARBA" id="ARBA00022597"/>
    </source>
</evidence>
<dbReference type="GO" id="GO:0008965">
    <property type="term" value="F:phosphoenolpyruvate-protein phosphotransferase activity"/>
    <property type="evidence" value="ECO:0007669"/>
    <property type="project" value="UniProtKB-EC"/>
</dbReference>
<keyword evidence="9 17" id="KW-0963">Cytoplasm</keyword>
<dbReference type="InterPro" id="IPR018274">
    <property type="entry name" value="PEP_util_AS"/>
</dbReference>
<keyword evidence="13 17" id="KW-0479">Metal-binding</keyword>
<evidence type="ECO:0000256" key="13">
    <source>
        <dbReference type="ARBA" id="ARBA00022723"/>
    </source>
</evidence>
<evidence type="ECO:0000256" key="17">
    <source>
        <dbReference type="PIRNR" id="PIRNR000732"/>
    </source>
</evidence>
<dbReference type="Pfam" id="PF02896">
    <property type="entry name" value="PEP-utilizers_C"/>
    <property type="match status" value="1"/>
</dbReference>
<dbReference type="RefSeq" id="WP_215217297.1">
    <property type="nucleotide sequence ID" value="NZ_CP075587.1"/>
</dbReference>
<dbReference type="InterPro" id="IPR050499">
    <property type="entry name" value="PEP-utilizing_PTS_enzyme"/>
</dbReference>
<evidence type="ECO:0000256" key="9">
    <source>
        <dbReference type="ARBA" id="ARBA00022490"/>
    </source>
</evidence>
<comment type="similarity">
    <text evidence="5 17">Belongs to the PEP-utilizing enzyme family.</text>
</comment>
<dbReference type="InterPro" id="IPR006318">
    <property type="entry name" value="PTS_EI-like"/>
</dbReference>
<evidence type="ECO:0000256" key="14">
    <source>
        <dbReference type="ARBA" id="ARBA00022777"/>
    </source>
</evidence>
<evidence type="ECO:0000256" key="8">
    <source>
        <dbReference type="ARBA" id="ARBA00022448"/>
    </source>
</evidence>
<evidence type="ECO:0000313" key="21">
    <source>
        <dbReference type="EMBL" id="QYF49147.1"/>
    </source>
</evidence>
<evidence type="ECO:0000256" key="16">
    <source>
        <dbReference type="ARBA" id="ARBA00033235"/>
    </source>
</evidence>
<dbReference type="InterPro" id="IPR000121">
    <property type="entry name" value="PEP_util_C"/>
</dbReference>
<keyword evidence="15 17" id="KW-0460">Magnesium</keyword>
<keyword evidence="8 17" id="KW-0813">Transport</keyword>
<dbReference type="PRINTS" id="PR01736">
    <property type="entry name" value="PHPHTRNFRASE"/>
</dbReference>
<dbReference type="EMBL" id="CP075587">
    <property type="protein sequence ID" value="QYF49147.1"/>
    <property type="molecule type" value="Genomic_DNA"/>
</dbReference>
<comment type="function">
    <text evidence="3 17">General (non sugar-specific) component of the phosphoenolpyruvate-dependent sugar phosphotransferase system (sugar PTS). This major carbohydrate active-transport system catalyzes the phosphorylation of incoming sugar substrates concomitantly with their translocation across the cell membrane. Enzyme I transfers the phosphoryl group from phosphoenolpyruvate (PEP) to the phosphoryl carrier protein (HPr).</text>
</comment>
<evidence type="ECO:0000256" key="2">
    <source>
        <dbReference type="ARBA" id="ARBA00001946"/>
    </source>
</evidence>
<dbReference type="SUPFAM" id="SSF47831">
    <property type="entry name" value="Enzyme I of the PEP:sugar phosphotransferase system HPr-binding (sub)domain"/>
    <property type="match status" value="1"/>
</dbReference>
<evidence type="ECO:0000256" key="15">
    <source>
        <dbReference type="ARBA" id="ARBA00022842"/>
    </source>
</evidence>
<evidence type="ECO:0000256" key="5">
    <source>
        <dbReference type="ARBA" id="ARBA00007837"/>
    </source>
</evidence>
<dbReference type="Gene3D" id="1.10.274.10">
    <property type="entry name" value="PtsI, HPr-binding domain"/>
    <property type="match status" value="1"/>
</dbReference>
<evidence type="ECO:0000256" key="11">
    <source>
        <dbReference type="ARBA" id="ARBA00022679"/>
    </source>
</evidence>
<evidence type="ECO:0000256" key="3">
    <source>
        <dbReference type="ARBA" id="ARBA00002728"/>
    </source>
</evidence>
<keyword evidence="22" id="KW-1185">Reference proteome</keyword>
<dbReference type="SUPFAM" id="SSF51621">
    <property type="entry name" value="Phosphoenolpyruvate/pyruvate domain"/>
    <property type="match status" value="1"/>
</dbReference>
<dbReference type="Proteomes" id="UP000826014">
    <property type="component" value="Chromosome"/>
</dbReference>
<reference evidence="21 22" key="1">
    <citation type="journal article" date="2022" name="bioRxiv">
        <title>Ecology and evolution of chlamydial symbionts of arthropods.</title>
        <authorList>
            <person name="Halter T."/>
            <person name="Koestlbacher S."/>
            <person name="Collingro A."/>
            <person name="Sixt B.S."/>
            <person name="Toenshoff E.R."/>
            <person name="Hendrickx F."/>
            <person name="Kostanjsek R."/>
            <person name="Horn M."/>
        </authorList>
    </citation>
    <scope>NUCLEOTIDE SEQUENCE [LARGE SCALE GENOMIC DNA]</scope>
    <source>
        <strain evidence="21">W744xW776</strain>
    </source>
</reference>
<dbReference type="SUPFAM" id="SSF52009">
    <property type="entry name" value="Phosphohistidine domain"/>
    <property type="match status" value="1"/>
</dbReference>
<dbReference type="InterPro" id="IPR008731">
    <property type="entry name" value="PTS_EIN"/>
</dbReference>
<evidence type="ECO:0000259" key="19">
    <source>
        <dbReference type="Pfam" id="PF02896"/>
    </source>
</evidence>
<keyword evidence="10 17" id="KW-0762">Sugar transport</keyword>
<comment type="cofactor">
    <cofactor evidence="2 17">
        <name>Mg(2+)</name>
        <dbReference type="ChEBI" id="CHEBI:18420"/>
    </cofactor>
</comment>
<evidence type="ECO:0000259" key="20">
    <source>
        <dbReference type="Pfam" id="PF05524"/>
    </source>
</evidence>
<accession>A0ABX8V3R9</accession>
<dbReference type="Gene3D" id="3.20.20.60">
    <property type="entry name" value="Phosphoenolpyruvate-binding domains"/>
    <property type="match status" value="1"/>
</dbReference>
<name>A0ABX8V3R9_9BACT</name>
<dbReference type="InterPro" id="IPR008279">
    <property type="entry name" value="PEP-util_enz_mobile_dom"/>
</dbReference>
<gene>
    <name evidence="21" type="ORF">RHABOEDO_001425</name>
</gene>
<comment type="subcellular location">
    <subcellularLocation>
        <location evidence="4 17">Cytoplasm</location>
    </subcellularLocation>
</comment>
<keyword evidence="12 17" id="KW-0598">Phosphotransferase system</keyword>
<keyword evidence="14 17" id="KW-0418">Kinase</keyword>
<dbReference type="InterPro" id="IPR015813">
    <property type="entry name" value="Pyrv/PenolPyrv_kinase-like_dom"/>
</dbReference>
<feature type="domain" description="PEP-utilising enzyme mobile" evidence="18">
    <location>
        <begin position="165"/>
        <end position="237"/>
    </location>
</feature>
<keyword evidence="11 17" id="KW-0808">Transferase</keyword>
<dbReference type="PROSITE" id="PS00742">
    <property type="entry name" value="PEP_ENZYMES_2"/>
    <property type="match status" value="1"/>
</dbReference>
<dbReference type="PANTHER" id="PTHR46244:SF3">
    <property type="entry name" value="PHOSPHOENOLPYRUVATE-PROTEIN PHOSPHOTRANSFERASE"/>
    <property type="match status" value="1"/>
</dbReference>
<evidence type="ECO:0000259" key="18">
    <source>
        <dbReference type="Pfam" id="PF00391"/>
    </source>
</evidence>
<dbReference type="Pfam" id="PF05524">
    <property type="entry name" value="PEP-utilisers_N"/>
    <property type="match status" value="1"/>
</dbReference>
<evidence type="ECO:0000256" key="12">
    <source>
        <dbReference type="ARBA" id="ARBA00022683"/>
    </source>
</evidence>
<dbReference type="PIRSF" id="PIRSF000732">
    <property type="entry name" value="PTS_enzyme_I"/>
    <property type="match status" value="1"/>
</dbReference>
<dbReference type="PROSITE" id="PS00370">
    <property type="entry name" value="PEP_ENZYMES_PHOS_SITE"/>
    <property type="match status" value="1"/>
</dbReference>
<feature type="domain" description="PEP-utilising enzyme C-terminal" evidence="19">
    <location>
        <begin position="270"/>
        <end position="554"/>
    </location>
</feature>
<dbReference type="InterPro" id="IPR040442">
    <property type="entry name" value="Pyrv_kinase-like_dom_sf"/>
</dbReference>
<feature type="domain" description="Phosphotransferase system enzyme I N-terminal" evidence="20">
    <location>
        <begin position="15"/>
        <end position="138"/>
    </location>
</feature>
<evidence type="ECO:0000313" key="22">
    <source>
        <dbReference type="Proteomes" id="UP000826014"/>
    </source>
</evidence>
<dbReference type="PANTHER" id="PTHR46244">
    <property type="entry name" value="PHOSPHOENOLPYRUVATE-PROTEIN PHOSPHOTRANSFERASE"/>
    <property type="match status" value="1"/>
</dbReference>
<evidence type="ECO:0000256" key="7">
    <source>
        <dbReference type="ARBA" id="ARBA00016544"/>
    </source>
</evidence>
<dbReference type="InterPro" id="IPR023151">
    <property type="entry name" value="PEP_util_CS"/>
</dbReference>
<dbReference type="Gene3D" id="3.50.30.10">
    <property type="entry name" value="Phosphohistidine domain"/>
    <property type="match status" value="1"/>
</dbReference>
<protein>
    <recommendedName>
        <fullName evidence="7 17">Phosphoenolpyruvate-protein phosphotransferase</fullName>
        <ecNumber evidence="6 17">2.7.3.9</ecNumber>
    </recommendedName>
    <alternativeName>
        <fullName evidence="16 17">Phosphotransferase system, enzyme I</fullName>
    </alternativeName>
</protein>
<sequence length="601" mass="68180">MSKKQEDKTQETRIQGYSVSEGIAIGHPFFLENIDKPIPNFPITLNEVDQEIQRYHIALRCSSEDLKKLSKYLTYKGSKEAATIIDTQIQILGDPCLTTQVEEKIRNMLQNIEAVFHSVITEYEIRFSCIKDNLFQDRWVDIMDLAKRVLRHLCFQEQAPWLNVPAESIIFAKDLIPSHAAVADYPLVIAFVTEEGGTSSHAALIARSKGIPYVTCINLNNLRLCLIQCVIVDGYSGEVILNPNDKTLAEYQNRRNNLQKWIKKIHVNTDSVLRTKDGQSVEVLANVGHLHDVEQLTKLGSKGIGLFRTEYLFFQNDHFSFSEEHQYEFYSKIIQKAADMPVTIRVFDIGGDKIPQFLHSFNTDNTVSKYRGIRFLLLHKDIFRVQLRAILRVAYYGNVRILLPLISDLIELEESRILIEQVSQELSQEGALYKSNLPLGCMIEIPSAVFISGALAKNCDFLSIGTNDLIQYSLGIDRSDYVESGFNYSIHPSIIRMIKMVISEAIQNKKDVSICGEIASNPLFVALLMGLGLKIFSCSPRYIPAIRYVIKQIHLKDAAILAQTILEMDSSAQIFEILQNYLSSIHIPAYLSSNLYAKNRS</sequence>
<dbReference type="InterPro" id="IPR036618">
    <property type="entry name" value="PtsI_HPr-bd_sf"/>
</dbReference>
<evidence type="ECO:0000256" key="6">
    <source>
        <dbReference type="ARBA" id="ARBA00012232"/>
    </source>
</evidence>
<dbReference type="EC" id="2.7.3.9" evidence="6 17"/>
<comment type="catalytic activity">
    <reaction evidence="1 17">
        <text>L-histidyl-[protein] + phosphoenolpyruvate = N(pros)-phospho-L-histidyl-[protein] + pyruvate</text>
        <dbReference type="Rhea" id="RHEA:23880"/>
        <dbReference type="Rhea" id="RHEA-COMP:9745"/>
        <dbReference type="Rhea" id="RHEA-COMP:9746"/>
        <dbReference type="ChEBI" id="CHEBI:15361"/>
        <dbReference type="ChEBI" id="CHEBI:29979"/>
        <dbReference type="ChEBI" id="CHEBI:58702"/>
        <dbReference type="ChEBI" id="CHEBI:64837"/>
        <dbReference type="EC" id="2.7.3.9"/>
    </reaction>
</comment>
<dbReference type="NCBIfam" id="TIGR01417">
    <property type="entry name" value="PTS_I_fam"/>
    <property type="match status" value="1"/>
</dbReference>
<organism evidence="21 22">
    <name type="scientific">Candidatus Rhabdochlamydia oedothoracis</name>
    <dbReference type="NCBI Taxonomy" id="2720720"/>
    <lineage>
        <taxon>Bacteria</taxon>
        <taxon>Pseudomonadati</taxon>
        <taxon>Chlamydiota</taxon>
        <taxon>Chlamydiia</taxon>
        <taxon>Parachlamydiales</taxon>
        <taxon>Candidatus Rhabdochlamydiaceae</taxon>
        <taxon>Candidatus Rhabdochlamydia</taxon>
    </lineage>
</organism>
<dbReference type="InterPro" id="IPR036637">
    <property type="entry name" value="Phosphohistidine_dom_sf"/>
</dbReference>
<proteinExistence type="inferred from homology"/>
<evidence type="ECO:0000256" key="1">
    <source>
        <dbReference type="ARBA" id="ARBA00000683"/>
    </source>
</evidence>
<dbReference type="InterPro" id="IPR024692">
    <property type="entry name" value="PTS_EI"/>
</dbReference>
<dbReference type="Pfam" id="PF00391">
    <property type="entry name" value="PEP-utilizers"/>
    <property type="match status" value="1"/>
</dbReference>